<dbReference type="AlphaFoldDB" id="A0A433X254"/>
<keyword evidence="3" id="KW-1185">Reference proteome</keyword>
<sequence>MRILITGASGRVGGALATALQGQVDMRLTGREPGTVALDFLNPETFALALAGCDAVFLMRPPQIASGRAFRPFLDAAHAAGVRRMIVLSVKGAERNIILPHHGVEREVMARGFDWTMLRPADFMQNLETVHRSGLSARSEISVPAGDGRSAFIDVADVAAVAAKVLLEPGHAKRGYTLTGPRALSFQEVAEILSEVLGRPIRYRPRGVLRFIRDRQAEGVPLGMALVMTALYTVQRTGGAAGVTDDAFRILGRTPNDFRSYAQRNRHVWAQI</sequence>
<dbReference type="InterPro" id="IPR036291">
    <property type="entry name" value="NAD(P)-bd_dom_sf"/>
</dbReference>
<dbReference type="Gene3D" id="3.40.50.720">
    <property type="entry name" value="NAD(P)-binding Rossmann-like Domain"/>
    <property type="match status" value="1"/>
</dbReference>
<evidence type="ECO:0000259" key="1">
    <source>
        <dbReference type="Pfam" id="PF13460"/>
    </source>
</evidence>
<evidence type="ECO:0000313" key="3">
    <source>
        <dbReference type="Proteomes" id="UP000281547"/>
    </source>
</evidence>
<dbReference type="Gene3D" id="3.90.25.10">
    <property type="entry name" value="UDP-galactose 4-epimerase, domain 1"/>
    <property type="match status" value="1"/>
</dbReference>
<protein>
    <submittedName>
        <fullName evidence="2">SDR family NAD(P)-dependent oxidoreductase</fullName>
    </submittedName>
</protein>
<dbReference type="InterPro" id="IPR016040">
    <property type="entry name" value="NAD(P)-bd_dom"/>
</dbReference>
<feature type="domain" description="NAD(P)-binding" evidence="1">
    <location>
        <begin position="7"/>
        <end position="169"/>
    </location>
</feature>
<evidence type="ECO:0000313" key="2">
    <source>
        <dbReference type="EMBL" id="RUT28087.1"/>
    </source>
</evidence>
<organism evidence="2 3">
    <name type="scientific">Arsenicitalea aurantiaca</name>
    <dbReference type="NCBI Taxonomy" id="1783274"/>
    <lineage>
        <taxon>Bacteria</taxon>
        <taxon>Pseudomonadati</taxon>
        <taxon>Pseudomonadota</taxon>
        <taxon>Alphaproteobacteria</taxon>
        <taxon>Hyphomicrobiales</taxon>
        <taxon>Devosiaceae</taxon>
        <taxon>Arsenicitalea</taxon>
    </lineage>
</organism>
<comment type="caution">
    <text evidence="2">The sequence shown here is derived from an EMBL/GenBank/DDBJ whole genome shotgun (WGS) entry which is preliminary data.</text>
</comment>
<dbReference type="SUPFAM" id="SSF51735">
    <property type="entry name" value="NAD(P)-binding Rossmann-fold domains"/>
    <property type="match status" value="1"/>
</dbReference>
<dbReference type="EMBL" id="RZNJ01000010">
    <property type="protein sequence ID" value="RUT28087.1"/>
    <property type="molecule type" value="Genomic_DNA"/>
</dbReference>
<name>A0A433X254_9HYPH</name>
<gene>
    <name evidence="2" type="ORF">EMQ25_17820</name>
</gene>
<dbReference type="InterPro" id="IPR051604">
    <property type="entry name" value="Ergot_Alk_Oxidoreductase"/>
</dbReference>
<dbReference type="OrthoDB" id="367683at2"/>
<dbReference type="PANTHER" id="PTHR43162">
    <property type="match status" value="1"/>
</dbReference>
<dbReference type="RefSeq" id="WP_127189965.1">
    <property type="nucleotide sequence ID" value="NZ_RZNJ01000010.1"/>
</dbReference>
<dbReference type="PANTHER" id="PTHR43162:SF1">
    <property type="entry name" value="PRESTALK A DIFFERENTIATION PROTEIN A"/>
    <property type="match status" value="1"/>
</dbReference>
<proteinExistence type="predicted"/>
<dbReference type="Proteomes" id="UP000281547">
    <property type="component" value="Unassembled WGS sequence"/>
</dbReference>
<dbReference type="Pfam" id="PF13460">
    <property type="entry name" value="NAD_binding_10"/>
    <property type="match status" value="1"/>
</dbReference>
<accession>A0A433X254</accession>
<reference evidence="2 3" key="1">
    <citation type="journal article" date="2016" name="Int. J. Syst. Evol. Microbiol.">
        <title>Arsenicitalea aurantiaca gen. nov., sp. nov., a new member of the family Hyphomicrobiaceae, isolated from high-arsenic sediment.</title>
        <authorList>
            <person name="Mu Y."/>
            <person name="Zhou L."/>
            <person name="Zeng X.C."/>
            <person name="Liu L."/>
            <person name="Pan Y."/>
            <person name="Chen X."/>
            <person name="Wang J."/>
            <person name="Li S."/>
            <person name="Li W.J."/>
            <person name="Wang Y."/>
        </authorList>
    </citation>
    <scope>NUCLEOTIDE SEQUENCE [LARGE SCALE GENOMIC DNA]</scope>
    <source>
        <strain evidence="2 3">42-50</strain>
    </source>
</reference>